<evidence type="ECO:0000313" key="1">
    <source>
        <dbReference type="EMBL" id="VVN98732.1"/>
    </source>
</evidence>
<evidence type="ECO:0000313" key="2">
    <source>
        <dbReference type="Proteomes" id="UP000337909"/>
    </source>
</evidence>
<dbReference type="NCBIfam" id="NF041112">
    <property type="entry name" value="chap_CsgH_alph"/>
    <property type="match status" value="1"/>
</dbReference>
<dbReference type="Proteomes" id="UP000337909">
    <property type="component" value="Unassembled WGS sequence"/>
</dbReference>
<dbReference type="EMBL" id="CABVHQ010000020">
    <property type="protein sequence ID" value="VVN98732.1"/>
    <property type="molecule type" value="Genomic_DNA"/>
</dbReference>
<dbReference type="InterPro" id="IPR053722">
    <property type="entry name" value="Curli_assembly_CsgC/AgfC"/>
</dbReference>
<name>A0A5E7C1V5_PSEFL</name>
<dbReference type="Gene3D" id="2.60.40.2420">
    <property type="match status" value="1"/>
</dbReference>
<reference evidence="1 2" key="1">
    <citation type="submission" date="2019-09" db="EMBL/GenBank/DDBJ databases">
        <authorList>
            <person name="Chandra G."/>
            <person name="Truman W A."/>
        </authorList>
    </citation>
    <scope>NUCLEOTIDE SEQUENCE [LARGE SCALE GENOMIC DNA]</scope>
    <source>
        <strain evidence="1">PS691</strain>
    </source>
</reference>
<dbReference type="InterPro" id="IPR047726">
    <property type="entry name" value="CsgH_dom"/>
</dbReference>
<proteinExistence type="predicted"/>
<sequence length="113" mass="12322">MMDFSQLVVSIDSQRDGEIVIIRPHIDNPTPLTLQYRLTVLKHSASGQSKASQQGDIQTGTSLSSVSVSLPPDGTCQVQLQVLAQNTLIREIERSCADTFVEQPSDDQGAIRL</sequence>
<accession>A0A5E7C1V5</accession>
<dbReference type="OrthoDB" id="6969697at2"/>
<dbReference type="RefSeq" id="WP_150642458.1">
    <property type="nucleotide sequence ID" value="NZ_CABVHQ010000020.1"/>
</dbReference>
<evidence type="ECO:0008006" key="3">
    <source>
        <dbReference type="Google" id="ProtNLM"/>
    </source>
</evidence>
<organism evidence="1 2">
    <name type="scientific">Pseudomonas fluorescens</name>
    <dbReference type="NCBI Taxonomy" id="294"/>
    <lineage>
        <taxon>Bacteria</taxon>
        <taxon>Pseudomonadati</taxon>
        <taxon>Pseudomonadota</taxon>
        <taxon>Gammaproteobacteria</taxon>
        <taxon>Pseudomonadales</taxon>
        <taxon>Pseudomonadaceae</taxon>
        <taxon>Pseudomonas</taxon>
    </lineage>
</organism>
<dbReference type="AlphaFoldDB" id="A0A5E7C1V5"/>
<gene>
    <name evidence="1" type="ORF">PS691_02455</name>
</gene>
<protein>
    <recommendedName>
        <fullName evidence="3">Curli assembly protein CsgC</fullName>
    </recommendedName>
</protein>